<dbReference type="Proteomes" id="UP000603640">
    <property type="component" value="Unassembled WGS sequence"/>
</dbReference>
<organism evidence="2 3">
    <name type="scientific">Pontibacter cellulosilyticus</name>
    <dbReference type="NCBI Taxonomy" id="1720253"/>
    <lineage>
        <taxon>Bacteria</taxon>
        <taxon>Pseudomonadati</taxon>
        <taxon>Bacteroidota</taxon>
        <taxon>Cytophagia</taxon>
        <taxon>Cytophagales</taxon>
        <taxon>Hymenobacteraceae</taxon>
        <taxon>Pontibacter</taxon>
    </lineage>
</organism>
<protein>
    <submittedName>
        <fullName evidence="2">Uncharacterized protein</fullName>
    </submittedName>
</protein>
<name>A0A923N5R4_9BACT</name>
<evidence type="ECO:0000313" key="3">
    <source>
        <dbReference type="Proteomes" id="UP000603640"/>
    </source>
</evidence>
<evidence type="ECO:0000313" key="2">
    <source>
        <dbReference type="EMBL" id="MBC5993103.1"/>
    </source>
</evidence>
<gene>
    <name evidence="2" type="ORF">H8S84_09690</name>
</gene>
<accession>A0A923N5R4</accession>
<keyword evidence="1" id="KW-1133">Transmembrane helix</keyword>
<keyword evidence="3" id="KW-1185">Reference proteome</keyword>
<dbReference type="AlphaFoldDB" id="A0A923N5R4"/>
<dbReference type="RefSeq" id="WP_187067111.1">
    <property type="nucleotide sequence ID" value="NZ_JACRVF010000002.1"/>
</dbReference>
<reference evidence="2" key="1">
    <citation type="submission" date="2020-08" db="EMBL/GenBank/DDBJ databases">
        <title>Pontibacter sp. SD6 16S ribosomal RNA gene Genome sequencing and assembly.</title>
        <authorList>
            <person name="Kang M."/>
        </authorList>
    </citation>
    <scope>NUCLEOTIDE SEQUENCE</scope>
    <source>
        <strain evidence="2">SD6</strain>
    </source>
</reference>
<sequence>MLNYEKLSKSARTRTAILLLLLYMVLAMADLLISFFGGIVLGVLFMQFEVEVKKFSKHYFTKESLKSGLLSRYATLSDDQKTFFKAALQVLVLVLMLTGILHLFWGGIISGMLLATIANDLVRKRRKRNKANAARQKH</sequence>
<keyword evidence="1" id="KW-0472">Membrane</keyword>
<feature type="transmembrane region" description="Helical" evidence="1">
    <location>
        <begin position="20"/>
        <end position="46"/>
    </location>
</feature>
<keyword evidence="1" id="KW-0812">Transmembrane</keyword>
<evidence type="ECO:0000256" key="1">
    <source>
        <dbReference type="SAM" id="Phobius"/>
    </source>
</evidence>
<proteinExistence type="predicted"/>
<feature type="transmembrane region" description="Helical" evidence="1">
    <location>
        <begin position="86"/>
        <end position="118"/>
    </location>
</feature>
<comment type="caution">
    <text evidence="2">The sequence shown here is derived from an EMBL/GenBank/DDBJ whole genome shotgun (WGS) entry which is preliminary data.</text>
</comment>
<dbReference type="EMBL" id="JACRVF010000002">
    <property type="protein sequence ID" value="MBC5993103.1"/>
    <property type="molecule type" value="Genomic_DNA"/>
</dbReference>